<name>A0A645GGV5_9ZZZZ</name>
<gene>
    <name evidence="1" type="ORF">SDC9_173346</name>
</gene>
<reference evidence="1" key="1">
    <citation type="submission" date="2019-08" db="EMBL/GenBank/DDBJ databases">
        <authorList>
            <person name="Kucharzyk K."/>
            <person name="Murdoch R.W."/>
            <person name="Higgins S."/>
            <person name="Loffler F."/>
        </authorList>
    </citation>
    <scope>NUCLEOTIDE SEQUENCE</scope>
</reference>
<evidence type="ECO:0000313" key="1">
    <source>
        <dbReference type="EMBL" id="MPN25925.1"/>
    </source>
</evidence>
<proteinExistence type="predicted"/>
<dbReference type="AlphaFoldDB" id="A0A645GGV5"/>
<protein>
    <submittedName>
        <fullName evidence="1">Uncharacterized protein</fullName>
    </submittedName>
</protein>
<comment type="caution">
    <text evidence="1">The sequence shown here is derived from an EMBL/GenBank/DDBJ whole genome shotgun (WGS) entry which is preliminary data.</text>
</comment>
<dbReference type="EMBL" id="VSSQ01075288">
    <property type="protein sequence ID" value="MPN25925.1"/>
    <property type="molecule type" value="Genomic_DNA"/>
</dbReference>
<accession>A0A645GGV5</accession>
<organism evidence="1">
    <name type="scientific">bioreactor metagenome</name>
    <dbReference type="NCBI Taxonomy" id="1076179"/>
    <lineage>
        <taxon>unclassified sequences</taxon>
        <taxon>metagenomes</taxon>
        <taxon>ecological metagenomes</taxon>
    </lineage>
</organism>
<sequence>MAARLFDVDMLPCGASHDRCRGVPMLRHGNTDGINVWIVQNPAEVPDAFRFAGLFFRHRCHALFHRPAIDIANGHNLSLWNPEITGNVRHAAPVAAYNGHTHTFIG</sequence>